<proteinExistence type="predicted"/>
<sequence length="88" mass="9158">MVGFIHVRRNPMTKLTFVTLALVAAAAFSAQASAASNNAAVRRAHASMTSTTTTPVSSKTTDCVRAPNVGSFATAPFTEPPCMPGTMR</sequence>
<evidence type="ECO:0000313" key="2">
    <source>
        <dbReference type="EMBL" id="SEC57464.1"/>
    </source>
</evidence>
<feature type="signal peptide" evidence="1">
    <location>
        <begin position="1"/>
        <end position="34"/>
    </location>
</feature>
<reference evidence="2 3" key="1">
    <citation type="submission" date="2016-10" db="EMBL/GenBank/DDBJ databases">
        <authorList>
            <person name="de Groot N.N."/>
        </authorList>
    </citation>
    <scope>NUCLEOTIDE SEQUENCE [LARGE SCALE GENOMIC DNA]</scope>
    <source>
        <strain evidence="2 3">MT12</strain>
    </source>
</reference>
<evidence type="ECO:0008006" key="4">
    <source>
        <dbReference type="Google" id="ProtNLM"/>
    </source>
</evidence>
<dbReference type="AlphaFoldDB" id="A0A1H4TN22"/>
<evidence type="ECO:0000256" key="1">
    <source>
        <dbReference type="SAM" id="SignalP"/>
    </source>
</evidence>
<feature type="chain" id="PRO_5011587376" description="Porin" evidence="1">
    <location>
        <begin position="35"/>
        <end position="88"/>
    </location>
</feature>
<name>A0A1H4TN22_9BRAD</name>
<organism evidence="2 3">
    <name type="scientific">Bradyrhizobium erythrophlei</name>
    <dbReference type="NCBI Taxonomy" id="1437360"/>
    <lineage>
        <taxon>Bacteria</taxon>
        <taxon>Pseudomonadati</taxon>
        <taxon>Pseudomonadota</taxon>
        <taxon>Alphaproteobacteria</taxon>
        <taxon>Hyphomicrobiales</taxon>
        <taxon>Nitrobacteraceae</taxon>
        <taxon>Bradyrhizobium</taxon>
    </lineage>
</organism>
<gene>
    <name evidence="2" type="ORF">SAMN05444164_2176</name>
</gene>
<dbReference type="EMBL" id="FNTH01000001">
    <property type="protein sequence ID" value="SEC57464.1"/>
    <property type="molecule type" value="Genomic_DNA"/>
</dbReference>
<evidence type="ECO:0000313" key="3">
    <source>
        <dbReference type="Proteomes" id="UP000198992"/>
    </source>
</evidence>
<protein>
    <recommendedName>
        <fullName evidence="4">Porin</fullName>
    </recommendedName>
</protein>
<accession>A0A1H4TN22</accession>
<keyword evidence="1" id="KW-0732">Signal</keyword>
<dbReference type="Proteomes" id="UP000198992">
    <property type="component" value="Unassembled WGS sequence"/>
</dbReference>